<sequence length="85" mass="9384">MPQGAVDRDAYVVCELEQLYQALNRRNVFASPSHRWSDPERGCWTAPSGRAVREDILAVLSLDMPVQEHLAELVRGLDAGVGSCC</sequence>
<evidence type="ECO:0000313" key="2">
    <source>
        <dbReference type="Proteomes" id="UP000198420"/>
    </source>
</evidence>
<dbReference type="Proteomes" id="UP000198420">
    <property type="component" value="Unassembled WGS sequence"/>
</dbReference>
<dbReference type="EMBL" id="FZNP01000027">
    <property type="protein sequence ID" value="SNS74870.1"/>
    <property type="molecule type" value="Genomic_DNA"/>
</dbReference>
<accession>A0A239H0G4</accession>
<name>A0A239H0G4_9ACTN</name>
<proteinExistence type="predicted"/>
<dbReference type="AlphaFoldDB" id="A0A239H0G4"/>
<reference evidence="2" key="1">
    <citation type="submission" date="2017-06" db="EMBL/GenBank/DDBJ databases">
        <authorList>
            <person name="Varghese N."/>
            <person name="Submissions S."/>
        </authorList>
    </citation>
    <scope>NUCLEOTIDE SEQUENCE [LARGE SCALE GENOMIC DNA]</scope>
    <source>
        <strain evidence="2">DSM 44485</strain>
    </source>
</reference>
<organism evidence="1 2">
    <name type="scientific">Actinomadura mexicana</name>
    <dbReference type="NCBI Taxonomy" id="134959"/>
    <lineage>
        <taxon>Bacteria</taxon>
        <taxon>Bacillati</taxon>
        <taxon>Actinomycetota</taxon>
        <taxon>Actinomycetes</taxon>
        <taxon>Streptosporangiales</taxon>
        <taxon>Thermomonosporaceae</taxon>
        <taxon>Actinomadura</taxon>
    </lineage>
</organism>
<keyword evidence="2" id="KW-1185">Reference proteome</keyword>
<protein>
    <submittedName>
        <fullName evidence="1">Uncharacterized protein</fullName>
    </submittedName>
</protein>
<evidence type="ECO:0000313" key="1">
    <source>
        <dbReference type="EMBL" id="SNS74870.1"/>
    </source>
</evidence>
<gene>
    <name evidence="1" type="ORF">SAMN06265355_12746</name>
</gene>